<accession>A0AA40CML8</accession>
<organism evidence="1 2">
    <name type="scientific">Cercophora newfieldiana</name>
    <dbReference type="NCBI Taxonomy" id="92897"/>
    <lineage>
        <taxon>Eukaryota</taxon>
        <taxon>Fungi</taxon>
        <taxon>Dikarya</taxon>
        <taxon>Ascomycota</taxon>
        <taxon>Pezizomycotina</taxon>
        <taxon>Sordariomycetes</taxon>
        <taxon>Sordariomycetidae</taxon>
        <taxon>Sordariales</taxon>
        <taxon>Lasiosphaeriaceae</taxon>
        <taxon>Cercophora</taxon>
    </lineage>
</organism>
<protein>
    <submittedName>
        <fullName evidence="1">Uncharacterized protein</fullName>
    </submittedName>
</protein>
<dbReference type="EMBL" id="JAULSV010000005">
    <property type="protein sequence ID" value="KAK0643987.1"/>
    <property type="molecule type" value="Genomic_DNA"/>
</dbReference>
<reference evidence="1" key="1">
    <citation type="submission" date="2023-06" db="EMBL/GenBank/DDBJ databases">
        <title>Genome-scale phylogeny and comparative genomics of the fungal order Sordariales.</title>
        <authorList>
            <consortium name="Lawrence Berkeley National Laboratory"/>
            <person name="Hensen N."/>
            <person name="Bonometti L."/>
            <person name="Westerberg I."/>
            <person name="Brannstrom I.O."/>
            <person name="Guillou S."/>
            <person name="Cros-Aarteil S."/>
            <person name="Calhoun S."/>
            <person name="Haridas S."/>
            <person name="Kuo A."/>
            <person name="Mondo S."/>
            <person name="Pangilinan J."/>
            <person name="Riley R."/>
            <person name="Labutti K."/>
            <person name="Andreopoulos B."/>
            <person name="Lipzen A."/>
            <person name="Chen C."/>
            <person name="Yanf M."/>
            <person name="Daum C."/>
            <person name="Ng V."/>
            <person name="Clum A."/>
            <person name="Steindorff A."/>
            <person name="Ohm R."/>
            <person name="Martin F."/>
            <person name="Silar P."/>
            <person name="Natvig D."/>
            <person name="Lalanne C."/>
            <person name="Gautier V."/>
            <person name="Ament-Velasquez S.L."/>
            <person name="Kruys A."/>
            <person name="Hutchinson M.I."/>
            <person name="Powell A.J."/>
            <person name="Barry K."/>
            <person name="Miller A.N."/>
            <person name="Grigoriev I.V."/>
            <person name="Debuchy R."/>
            <person name="Gladieux P."/>
            <person name="Thoren M.H."/>
            <person name="Johannesson H."/>
        </authorList>
    </citation>
    <scope>NUCLEOTIDE SEQUENCE</scope>
    <source>
        <strain evidence="1">SMH2532-1</strain>
    </source>
</reference>
<comment type="caution">
    <text evidence="1">The sequence shown here is derived from an EMBL/GenBank/DDBJ whole genome shotgun (WGS) entry which is preliminary data.</text>
</comment>
<sequence>MPPATPPNSQYHSGLDVKLTSFDDLTDDQKKRCDDLIVKLGRANLTNDIPDDATRKGLWDRVFTGWDTDDKITPPSDKPRDRVAEDSQLHIGHLNTDLPGKKGNVSAVRKAGARAFIKPNVTWDGYGVLYNLVDKNGAGVPTSSVIFDDAVTPQQARVLVSAQWDRNESNRIGAWNIDLVVFWARHRLVNSIEAGECKDGTTASQRANGRVKPALRARIAEHHDQLVQLRQISTIIQKMQEIVDDMTAMAASGKARVTLHSLKRAI</sequence>
<evidence type="ECO:0000313" key="1">
    <source>
        <dbReference type="EMBL" id="KAK0643987.1"/>
    </source>
</evidence>
<proteinExistence type="predicted"/>
<evidence type="ECO:0000313" key="2">
    <source>
        <dbReference type="Proteomes" id="UP001174936"/>
    </source>
</evidence>
<gene>
    <name evidence="1" type="ORF">B0T16DRAFT_392423</name>
</gene>
<keyword evidence="2" id="KW-1185">Reference proteome</keyword>
<dbReference type="Proteomes" id="UP001174936">
    <property type="component" value="Unassembled WGS sequence"/>
</dbReference>
<name>A0AA40CML8_9PEZI</name>
<dbReference type="AlphaFoldDB" id="A0AA40CML8"/>